<comment type="similarity">
    <text evidence="1">Belongs to the cytochrome P450 family.</text>
</comment>
<dbReference type="Proteomes" id="UP000653305">
    <property type="component" value="Unassembled WGS sequence"/>
</dbReference>
<dbReference type="GO" id="GO:0020037">
    <property type="term" value="F:heme binding"/>
    <property type="evidence" value="ECO:0007669"/>
    <property type="project" value="InterPro"/>
</dbReference>
<dbReference type="OrthoDB" id="3934656at2759"/>
<comment type="caution">
    <text evidence="6">The sequence shown here is derived from an EMBL/GenBank/DDBJ whole genome shotgun (WGS) entry which is preliminary data.</text>
</comment>
<dbReference type="InterPro" id="IPR036396">
    <property type="entry name" value="Cyt_P450_sf"/>
</dbReference>
<evidence type="ECO:0000256" key="4">
    <source>
        <dbReference type="ARBA" id="ARBA00023004"/>
    </source>
</evidence>
<dbReference type="GO" id="GO:0016705">
    <property type="term" value="F:oxidoreductase activity, acting on paired donors, with incorporation or reduction of molecular oxygen"/>
    <property type="evidence" value="ECO:0007669"/>
    <property type="project" value="InterPro"/>
</dbReference>
<keyword evidence="5" id="KW-0560">Oxidoreductase</keyword>
<dbReference type="SUPFAM" id="SSF48264">
    <property type="entry name" value="Cytochrome P450"/>
    <property type="match status" value="1"/>
</dbReference>
<evidence type="ECO:0000256" key="1">
    <source>
        <dbReference type="ARBA" id="ARBA00010617"/>
    </source>
</evidence>
<organism evidence="6 7">
    <name type="scientific">Phtheirospermum japonicum</name>
    <dbReference type="NCBI Taxonomy" id="374723"/>
    <lineage>
        <taxon>Eukaryota</taxon>
        <taxon>Viridiplantae</taxon>
        <taxon>Streptophyta</taxon>
        <taxon>Embryophyta</taxon>
        <taxon>Tracheophyta</taxon>
        <taxon>Spermatophyta</taxon>
        <taxon>Magnoliopsida</taxon>
        <taxon>eudicotyledons</taxon>
        <taxon>Gunneridae</taxon>
        <taxon>Pentapetalae</taxon>
        <taxon>asterids</taxon>
        <taxon>lamiids</taxon>
        <taxon>Lamiales</taxon>
        <taxon>Orobanchaceae</taxon>
        <taxon>Orobanchaceae incertae sedis</taxon>
        <taxon>Phtheirospermum</taxon>
    </lineage>
</organism>
<gene>
    <name evidence="6" type="ORF">PHJA_002289700</name>
</gene>
<keyword evidence="4" id="KW-0408">Iron</keyword>
<dbReference type="InterPro" id="IPR001128">
    <property type="entry name" value="Cyt_P450"/>
</dbReference>
<evidence type="ECO:0000313" key="6">
    <source>
        <dbReference type="EMBL" id="GFQ01458.1"/>
    </source>
</evidence>
<dbReference type="GO" id="GO:0004497">
    <property type="term" value="F:monooxygenase activity"/>
    <property type="evidence" value="ECO:0007669"/>
    <property type="project" value="UniProtKB-KW"/>
</dbReference>
<protein>
    <submittedName>
        <fullName evidence="6">Cytochrome p450 76a2</fullName>
    </submittedName>
</protein>
<evidence type="ECO:0000256" key="3">
    <source>
        <dbReference type="ARBA" id="ARBA00022723"/>
    </source>
</evidence>
<proteinExistence type="inferred from homology"/>
<accession>A0A830CLA6</accession>
<name>A0A830CLA6_9LAMI</name>
<evidence type="ECO:0000256" key="2">
    <source>
        <dbReference type="ARBA" id="ARBA00022617"/>
    </source>
</evidence>
<evidence type="ECO:0000256" key="5">
    <source>
        <dbReference type="ARBA" id="ARBA00023033"/>
    </source>
</evidence>
<dbReference type="AlphaFoldDB" id="A0A830CLA6"/>
<dbReference type="Gene3D" id="1.10.630.10">
    <property type="entry name" value="Cytochrome P450"/>
    <property type="match status" value="1"/>
</dbReference>
<keyword evidence="3" id="KW-0479">Metal-binding</keyword>
<dbReference type="Pfam" id="PF00067">
    <property type="entry name" value="p450"/>
    <property type="match status" value="1"/>
</dbReference>
<keyword evidence="5" id="KW-0503">Monooxygenase</keyword>
<keyword evidence="7" id="KW-1185">Reference proteome</keyword>
<dbReference type="PANTHER" id="PTHR47950:SF13">
    <property type="entry name" value="CYTOCHROME P450, FAMILY 76, SUBFAMILY G, POLYPEPTIDE 1"/>
    <property type="match status" value="1"/>
</dbReference>
<dbReference type="GO" id="GO:0005506">
    <property type="term" value="F:iron ion binding"/>
    <property type="evidence" value="ECO:0007669"/>
    <property type="project" value="InterPro"/>
</dbReference>
<keyword evidence="2" id="KW-0349">Heme</keyword>
<dbReference type="PANTHER" id="PTHR47950">
    <property type="entry name" value="CYTOCHROME P450, FAMILY 76, SUBFAMILY C, POLYPEPTIDE 5-RELATED"/>
    <property type="match status" value="1"/>
</dbReference>
<sequence>MHIEMDYAIAAMVLALLLYAAWAAATTQRHRRLEELRPLPPGPKPWPVVGNIFQLAGNSSAPHQSFAKLADQYGAVMTLHLGSMNTVVISSSTAARAMFRHHDAVFAGRTIYESMKGEIGNEGSLITAQYGPHCRMLRRLCTAEFFAAAPLDAMRGVRAKCVDGMVQYIRDASSSGSGGVDVGRFFFLMAFNLIGNLIFSKDLLDPKSERGAKFFYHAGKATEFAGKPNVADFLPVLKRVDPQGIRRRTQYHVKQAFDVAGEFLRERMREMGNGSGYEKRRKDYLDVLLEYKGDGVEGPHAFSSTIINVIVFEERRV</sequence>
<evidence type="ECO:0000313" key="7">
    <source>
        <dbReference type="Proteomes" id="UP000653305"/>
    </source>
</evidence>
<dbReference type="EMBL" id="BMAC01000685">
    <property type="protein sequence ID" value="GFQ01458.1"/>
    <property type="molecule type" value="Genomic_DNA"/>
</dbReference>
<reference evidence="6" key="1">
    <citation type="submission" date="2020-07" db="EMBL/GenBank/DDBJ databases">
        <title>Ethylene signaling mediates host invasion by parasitic plants.</title>
        <authorList>
            <person name="Yoshida S."/>
        </authorList>
    </citation>
    <scope>NUCLEOTIDE SEQUENCE</scope>
    <source>
        <strain evidence="6">Okayama</strain>
    </source>
</reference>